<name>Q24GL9_TETTS</name>
<dbReference type="RefSeq" id="XP_001027094.2">
    <property type="nucleotide sequence ID" value="XM_001027094.2"/>
</dbReference>
<proteinExistence type="predicted"/>
<dbReference type="InParanoid" id="Q24GL9"/>
<accession>Q24GL9</accession>
<keyword evidence="2" id="KW-1185">Reference proteome</keyword>
<dbReference type="KEGG" id="tet:TTHERM_00724720"/>
<protein>
    <submittedName>
        <fullName evidence="1">Uncharacterized protein</fullName>
    </submittedName>
</protein>
<evidence type="ECO:0000313" key="2">
    <source>
        <dbReference type="Proteomes" id="UP000009168"/>
    </source>
</evidence>
<dbReference type="AlphaFoldDB" id="Q24GL9"/>
<reference evidence="2" key="1">
    <citation type="journal article" date="2006" name="PLoS Biol.">
        <title>Macronuclear genome sequence of the ciliate Tetrahymena thermophila, a model eukaryote.</title>
        <authorList>
            <person name="Eisen J.A."/>
            <person name="Coyne R.S."/>
            <person name="Wu M."/>
            <person name="Wu D."/>
            <person name="Thiagarajan M."/>
            <person name="Wortman J.R."/>
            <person name="Badger J.H."/>
            <person name="Ren Q."/>
            <person name="Amedeo P."/>
            <person name="Jones K.M."/>
            <person name="Tallon L.J."/>
            <person name="Delcher A.L."/>
            <person name="Salzberg S.L."/>
            <person name="Silva J.C."/>
            <person name="Haas B.J."/>
            <person name="Majoros W.H."/>
            <person name="Farzad M."/>
            <person name="Carlton J.M."/>
            <person name="Smith R.K. Jr."/>
            <person name="Garg J."/>
            <person name="Pearlman R.E."/>
            <person name="Karrer K.M."/>
            <person name="Sun L."/>
            <person name="Manning G."/>
            <person name="Elde N.C."/>
            <person name="Turkewitz A.P."/>
            <person name="Asai D.J."/>
            <person name="Wilkes D.E."/>
            <person name="Wang Y."/>
            <person name="Cai H."/>
            <person name="Collins K."/>
            <person name="Stewart B.A."/>
            <person name="Lee S.R."/>
            <person name="Wilamowska K."/>
            <person name="Weinberg Z."/>
            <person name="Ruzzo W.L."/>
            <person name="Wloga D."/>
            <person name="Gaertig J."/>
            <person name="Frankel J."/>
            <person name="Tsao C.-C."/>
            <person name="Gorovsky M.A."/>
            <person name="Keeling P.J."/>
            <person name="Waller R.F."/>
            <person name="Patron N.J."/>
            <person name="Cherry J.M."/>
            <person name="Stover N.A."/>
            <person name="Krieger C.J."/>
            <person name="del Toro C."/>
            <person name="Ryder H.F."/>
            <person name="Williamson S.C."/>
            <person name="Barbeau R.A."/>
            <person name="Hamilton E.P."/>
            <person name="Orias E."/>
        </authorList>
    </citation>
    <scope>NUCLEOTIDE SEQUENCE [LARGE SCALE GENOMIC DNA]</scope>
    <source>
        <strain evidence="2">SB210</strain>
    </source>
</reference>
<evidence type="ECO:0000313" key="1">
    <source>
        <dbReference type="EMBL" id="EAS06852.2"/>
    </source>
</evidence>
<dbReference type="EMBL" id="GG662257">
    <property type="protein sequence ID" value="EAS06852.2"/>
    <property type="molecule type" value="Genomic_DNA"/>
</dbReference>
<dbReference type="HOGENOM" id="CLU_1484869_0_0_1"/>
<dbReference type="InterPro" id="IPR038765">
    <property type="entry name" value="Papain-like_cys_pep_sf"/>
</dbReference>
<organism evidence="1 2">
    <name type="scientific">Tetrahymena thermophila (strain SB210)</name>
    <dbReference type="NCBI Taxonomy" id="312017"/>
    <lineage>
        <taxon>Eukaryota</taxon>
        <taxon>Sar</taxon>
        <taxon>Alveolata</taxon>
        <taxon>Ciliophora</taxon>
        <taxon>Intramacronucleata</taxon>
        <taxon>Oligohymenophorea</taxon>
        <taxon>Hymenostomatida</taxon>
        <taxon>Tetrahymenina</taxon>
        <taxon>Tetrahymenidae</taxon>
        <taxon>Tetrahymena</taxon>
    </lineage>
</organism>
<dbReference type="GeneID" id="7844880"/>
<dbReference type="Proteomes" id="UP000009168">
    <property type="component" value="Unassembled WGS sequence"/>
</dbReference>
<gene>
    <name evidence="1" type="ORF">TTHERM_00724720</name>
</gene>
<dbReference type="SUPFAM" id="SSF54001">
    <property type="entry name" value="Cysteine proteinases"/>
    <property type="match status" value="1"/>
</dbReference>
<sequence length="191" mass="22330">MYQQGQEAIIQVDDRFLYDVKQKQSYASKISKDSVYFNILEKAWIKKLGGFSQDLSYPVDICILDLFNVPVISIDLNKSFQCENSKKYLFDLLKNYLNQEYLVVATTKKNIKKFQNLHHSLNLCEVLNNEICIFEETGNSDSIIYTTQQFSTEIEYLSIGVQYSPRSKFQYDIAIKILKRVFSNQLLDILK</sequence>